<dbReference type="Proteomes" id="UP000789342">
    <property type="component" value="Unassembled WGS sequence"/>
</dbReference>
<evidence type="ECO:0000313" key="3">
    <source>
        <dbReference type="EMBL" id="CAG8776421.1"/>
    </source>
</evidence>
<feature type="non-terminal residue" evidence="3">
    <location>
        <position position="1"/>
    </location>
</feature>
<keyword evidence="2" id="KW-0812">Transmembrane</keyword>
<keyword evidence="2" id="KW-1133">Transmembrane helix</keyword>
<reference evidence="3" key="1">
    <citation type="submission" date="2021-06" db="EMBL/GenBank/DDBJ databases">
        <authorList>
            <person name="Kallberg Y."/>
            <person name="Tangrot J."/>
            <person name="Rosling A."/>
        </authorList>
    </citation>
    <scope>NUCLEOTIDE SEQUENCE</scope>
    <source>
        <strain evidence="3">CL551</strain>
    </source>
</reference>
<dbReference type="AlphaFoldDB" id="A0A9N9P0B4"/>
<organism evidence="3 4">
    <name type="scientific">Acaulospora morrowiae</name>
    <dbReference type="NCBI Taxonomy" id="94023"/>
    <lineage>
        <taxon>Eukaryota</taxon>
        <taxon>Fungi</taxon>
        <taxon>Fungi incertae sedis</taxon>
        <taxon>Mucoromycota</taxon>
        <taxon>Glomeromycotina</taxon>
        <taxon>Glomeromycetes</taxon>
        <taxon>Diversisporales</taxon>
        <taxon>Acaulosporaceae</taxon>
        <taxon>Acaulospora</taxon>
    </lineage>
</organism>
<evidence type="ECO:0000256" key="1">
    <source>
        <dbReference type="SAM" id="MobiDB-lite"/>
    </source>
</evidence>
<feature type="compositionally biased region" description="Polar residues" evidence="1">
    <location>
        <begin position="44"/>
        <end position="55"/>
    </location>
</feature>
<evidence type="ECO:0000256" key="2">
    <source>
        <dbReference type="SAM" id="Phobius"/>
    </source>
</evidence>
<dbReference type="EMBL" id="CAJVPV010049609">
    <property type="protein sequence ID" value="CAG8776421.1"/>
    <property type="molecule type" value="Genomic_DNA"/>
</dbReference>
<feature type="region of interest" description="Disordered" evidence="1">
    <location>
        <begin position="41"/>
        <end position="60"/>
    </location>
</feature>
<sequence>MIIPGGFSSFVNSTSEKQIDLKISSMTPGSRDDCQKILLGQGGQQPSQTVPQTGKSTKEVGQDLSGISRFGYAWPFYGSQPVVPMYHHEPEVSPAPSPSMNISRASRRVGYDLQELNDDQLARLETHDEKFKKLKKDRMLYLFWVPTFWVMIALAIVQYNPFSI</sequence>
<gene>
    <name evidence="3" type="ORF">AMORRO_LOCUS16955</name>
</gene>
<comment type="caution">
    <text evidence="3">The sequence shown here is derived from an EMBL/GenBank/DDBJ whole genome shotgun (WGS) entry which is preliminary data.</text>
</comment>
<keyword evidence="2" id="KW-0472">Membrane</keyword>
<feature type="transmembrane region" description="Helical" evidence="2">
    <location>
        <begin position="140"/>
        <end position="159"/>
    </location>
</feature>
<evidence type="ECO:0000313" key="4">
    <source>
        <dbReference type="Proteomes" id="UP000789342"/>
    </source>
</evidence>
<protein>
    <submittedName>
        <fullName evidence="3">17278_t:CDS:1</fullName>
    </submittedName>
</protein>
<proteinExistence type="predicted"/>
<keyword evidence="4" id="KW-1185">Reference proteome</keyword>
<name>A0A9N9P0B4_9GLOM</name>
<accession>A0A9N9P0B4</accession>